<evidence type="ECO:0000313" key="5">
    <source>
        <dbReference type="EMBL" id="MFG6416598.1"/>
    </source>
</evidence>
<dbReference type="Gene3D" id="3.30.43.10">
    <property type="entry name" value="Uridine Diphospho-n-acetylenolpyruvylglucosamine Reductase, domain 2"/>
    <property type="match status" value="1"/>
</dbReference>
<accession>A0ABW7EVE1</accession>
<dbReference type="Gene3D" id="3.30.465.10">
    <property type="match status" value="1"/>
</dbReference>
<keyword evidence="2" id="KW-0285">Flavoprotein</keyword>
<reference evidence="5 6" key="1">
    <citation type="submission" date="2024-09" db="EMBL/GenBank/DDBJ databases">
        <title>Novel species of the genus Pelomonas and Roseateles isolated from streams.</title>
        <authorList>
            <person name="Lu H."/>
        </authorList>
    </citation>
    <scope>NUCLEOTIDE SEQUENCE [LARGE SCALE GENOMIC DNA]</scope>
    <source>
        <strain evidence="5 6">DC23W</strain>
    </source>
</reference>
<dbReference type="InterPro" id="IPR016169">
    <property type="entry name" value="FAD-bd_PCMH_sub2"/>
</dbReference>
<dbReference type="RefSeq" id="WP_394472663.1">
    <property type="nucleotide sequence ID" value="NZ_JBIGHY010000010.1"/>
</dbReference>
<dbReference type="SUPFAM" id="SSF55103">
    <property type="entry name" value="FAD-linked oxidases, C-terminal domain"/>
    <property type="match status" value="1"/>
</dbReference>
<comment type="caution">
    <text evidence="5">The sequence shown here is derived from an EMBL/GenBank/DDBJ whole genome shotgun (WGS) entry which is preliminary data.</text>
</comment>
<dbReference type="InterPro" id="IPR016164">
    <property type="entry name" value="FAD-linked_Oxase-like_C"/>
</dbReference>
<name>A0ABW7EVE1_9BURK</name>
<proteinExistence type="inferred from homology"/>
<evidence type="ECO:0000256" key="3">
    <source>
        <dbReference type="ARBA" id="ARBA00022827"/>
    </source>
</evidence>
<evidence type="ECO:0000256" key="2">
    <source>
        <dbReference type="ARBA" id="ARBA00022630"/>
    </source>
</evidence>
<dbReference type="PANTHER" id="PTHR11748:SF111">
    <property type="entry name" value="D-LACTATE DEHYDROGENASE, MITOCHONDRIAL-RELATED"/>
    <property type="match status" value="1"/>
</dbReference>
<evidence type="ECO:0000256" key="1">
    <source>
        <dbReference type="ARBA" id="ARBA00008000"/>
    </source>
</evidence>
<dbReference type="Pfam" id="PF01565">
    <property type="entry name" value="FAD_binding_4"/>
    <property type="match status" value="1"/>
</dbReference>
<organism evidence="5 6">
    <name type="scientific">Pelomonas dachongensis</name>
    <dbReference type="NCBI Taxonomy" id="3299029"/>
    <lineage>
        <taxon>Bacteria</taxon>
        <taxon>Pseudomonadati</taxon>
        <taxon>Pseudomonadota</taxon>
        <taxon>Betaproteobacteria</taxon>
        <taxon>Burkholderiales</taxon>
        <taxon>Sphaerotilaceae</taxon>
        <taxon>Roseateles</taxon>
    </lineage>
</organism>
<dbReference type="InterPro" id="IPR016170">
    <property type="entry name" value="Cytok_DH_C_sf"/>
</dbReference>
<dbReference type="PROSITE" id="PS51387">
    <property type="entry name" value="FAD_PCMH"/>
    <property type="match status" value="1"/>
</dbReference>
<dbReference type="Proteomes" id="UP001606300">
    <property type="component" value="Unassembled WGS sequence"/>
</dbReference>
<dbReference type="PANTHER" id="PTHR11748">
    <property type="entry name" value="D-LACTATE DEHYDROGENASE"/>
    <property type="match status" value="1"/>
</dbReference>
<dbReference type="InterPro" id="IPR016167">
    <property type="entry name" value="FAD-bd_PCMH_sub1"/>
</dbReference>
<dbReference type="SUPFAM" id="SSF56176">
    <property type="entry name" value="FAD-binding/transporter-associated domain-like"/>
    <property type="match status" value="1"/>
</dbReference>
<gene>
    <name evidence="5" type="ORF">ACG02S_22120</name>
</gene>
<protein>
    <submittedName>
        <fullName evidence="5">FAD-binding oxidoreductase</fullName>
    </submittedName>
</protein>
<evidence type="ECO:0000313" key="6">
    <source>
        <dbReference type="Proteomes" id="UP001606300"/>
    </source>
</evidence>
<dbReference type="InterPro" id="IPR006094">
    <property type="entry name" value="Oxid_FAD_bind_N"/>
</dbReference>
<keyword evidence="3" id="KW-0274">FAD</keyword>
<dbReference type="InterPro" id="IPR036318">
    <property type="entry name" value="FAD-bd_PCMH-like_sf"/>
</dbReference>
<dbReference type="Gene3D" id="3.40.462.10">
    <property type="entry name" value="FAD-linked oxidases, C-terminal domain"/>
    <property type="match status" value="1"/>
</dbReference>
<sequence>MADFADELRRGASDLRPASVDDVRAAVQAARQQGWKLHPVSTDCNWGYGAGLALPPGHRRLDLSHMRSIRNADAISLAQPVAVVEPGVTQGQLQTFLATAHPGLTFNVTGSARETSLIGNALDRGVGYLGPRRDDLFGLEVVTGTGEVIQTGFRRLGEDSPLAHSHPFGLGPMLDGLFFQANFGIVTSACFRLLPRPPQQLAVSLALYRAADLPRFIDVLAALKRERVMTSVTHVGNQARTRASLLHGISDYLERACGLGGAARDAAAQQALRVVAPHEWTSLGGISGTADQVAAALKEVRRRMQGLARVTSFDDAKLAKGFALLHRLRRVPWARANAAAIAAIRPLNGLAAGVPTDAAIQNLLWRFGRADLPAEQLLTSDCGVLFISPALPMDGAFVTDVVAGMTALAGEAGQVLYVTINIETENSLVAVVNLLFNRANAAEAAQAADCARRLHAYIRSRGLEVYRARADMMADIVDADSPYWQAVGALKRSLDPDQIIAPGRYNIC</sequence>
<comment type="similarity">
    <text evidence="1">Belongs to the FAD-binding oxidoreductase/transferase type 4 family.</text>
</comment>
<dbReference type="InterPro" id="IPR016166">
    <property type="entry name" value="FAD-bd_PCMH"/>
</dbReference>
<dbReference type="EMBL" id="JBIGHY010000010">
    <property type="protein sequence ID" value="MFG6416598.1"/>
    <property type="molecule type" value="Genomic_DNA"/>
</dbReference>
<feature type="domain" description="FAD-binding PCMH-type" evidence="4">
    <location>
        <begin position="1"/>
        <end position="196"/>
    </location>
</feature>
<keyword evidence="6" id="KW-1185">Reference proteome</keyword>
<evidence type="ECO:0000259" key="4">
    <source>
        <dbReference type="PROSITE" id="PS51387"/>
    </source>
</evidence>